<evidence type="ECO:0000256" key="2">
    <source>
        <dbReference type="SAM" id="MobiDB-lite"/>
    </source>
</evidence>
<dbReference type="OrthoDB" id="5623111at2"/>
<dbReference type="Pfam" id="PF06940">
    <property type="entry name" value="DUF1287"/>
    <property type="match status" value="1"/>
</dbReference>
<dbReference type="AlphaFoldDB" id="A0A317CNZ8"/>
<accession>A0A317CNZ8</accession>
<evidence type="ECO:0008006" key="5">
    <source>
        <dbReference type="Google" id="ProtNLM"/>
    </source>
</evidence>
<dbReference type="EMBL" id="QGKM01000007">
    <property type="protein sequence ID" value="PWQ99927.1"/>
    <property type="molecule type" value="Genomic_DNA"/>
</dbReference>
<keyword evidence="1" id="KW-0175">Coiled coil</keyword>
<dbReference type="InterPro" id="IPR009706">
    <property type="entry name" value="DUF1287"/>
</dbReference>
<evidence type="ECO:0000313" key="3">
    <source>
        <dbReference type="EMBL" id="PWQ99927.1"/>
    </source>
</evidence>
<feature type="region of interest" description="Disordered" evidence="2">
    <location>
        <begin position="63"/>
        <end position="97"/>
    </location>
</feature>
<evidence type="ECO:0000313" key="4">
    <source>
        <dbReference type="Proteomes" id="UP000245539"/>
    </source>
</evidence>
<reference evidence="3 4" key="1">
    <citation type="submission" date="2018-05" db="EMBL/GenBank/DDBJ databases">
        <title>Leucothrix arctica sp. nov., isolated from Arctic seawater.</title>
        <authorList>
            <person name="Choi A."/>
            <person name="Baek K."/>
        </authorList>
    </citation>
    <scope>NUCLEOTIDE SEQUENCE [LARGE SCALE GENOMIC DNA]</scope>
    <source>
        <strain evidence="3 4">JCM 18388</strain>
    </source>
</reference>
<evidence type="ECO:0000256" key="1">
    <source>
        <dbReference type="SAM" id="Coils"/>
    </source>
</evidence>
<feature type="region of interest" description="Disordered" evidence="2">
    <location>
        <begin position="115"/>
        <end position="140"/>
    </location>
</feature>
<gene>
    <name evidence="3" type="ORF">DKW60_04370</name>
</gene>
<name>A0A317CNZ8_9GAMM</name>
<feature type="coiled-coil region" evidence="1">
    <location>
        <begin position="4"/>
        <end position="40"/>
    </location>
</feature>
<proteinExistence type="predicted"/>
<sequence>MAKVQKAQQAAKVQQARARAQQARIRAAKAQAAKVKARQTVSVARAVYKKPVVSKTTYRKPVSNIRSPQPVGVRSPQPVGTRGNAVSKQYAQRRAPQKVAQARPVVRKVVHRAKTAQSRPAVRLASRTQKPVQRTAYRKPAKTAYRKAVYRKPVVNRAAPKRAIPRIDPNNSFGYALSNAAIERTKHRVRYDGRYLKIGYPWGDVPKSIGVCTDVVIRAYRKLGIDLQSEVHKDISKDFYAYPNLTKWGLDKPDPNIDHRRVYNLQAFFKRHKAELPRSRNPRDYKPGDLVTWMVGPTFPHIGVVVNKPSPSDPNRLMIAHNIGAGPVIEDILFRYPMTGHYRYTPEHRKVNPALHFAKTPPPASVLKKRRQQQASYAQLLQASKYLNAAKPATPVVDTQAKSNSKKPARIYLAQLDSVLAAGSSNLNSAAVQALLKK</sequence>
<keyword evidence="4" id="KW-1185">Reference proteome</keyword>
<dbReference type="Proteomes" id="UP000245539">
    <property type="component" value="Unassembled WGS sequence"/>
</dbReference>
<comment type="caution">
    <text evidence="3">The sequence shown here is derived from an EMBL/GenBank/DDBJ whole genome shotgun (WGS) entry which is preliminary data.</text>
</comment>
<organism evidence="3 4">
    <name type="scientific">Leucothrix pacifica</name>
    <dbReference type="NCBI Taxonomy" id="1247513"/>
    <lineage>
        <taxon>Bacteria</taxon>
        <taxon>Pseudomonadati</taxon>
        <taxon>Pseudomonadota</taxon>
        <taxon>Gammaproteobacteria</taxon>
        <taxon>Thiotrichales</taxon>
        <taxon>Thiotrichaceae</taxon>
        <taxon>Leucothrix</taxon>
    </lineage>
</organism>
<protein>
    <recommendedName>
        <fullName evidence="5">DUF1287 domain-containing protein</fullName>
    </recommendedName>
</protein>